<comment type="caution">
    <text evidence="1">The sequence shown here is derived from an EMBL/GenBank/DDBJ whole genome shotgun (WGS) entry which is preliminary data.</text>
</comment>
<dbReference type="RefSeq" id="WP_379509913.1">
    <property type="nucleotide sequence ID" value="NZ_JBHRTQ010000007.1"/>
</dbReference>
<name>A0ABV7IQH7_9SPHN</name>
<evidence type="ECO:0000313" key="1">
    <source>
        <dbReference type="EMBL" id="MFC3174564.1"/>
    </source>
</evidence>
<keyword evidence="2" id="KW-1185">Reference proteome</keyword>
<dbReference type="Gene3D" id="2.30.110.20">
    <property type="entry name" value="Hcp1-like"/>
    <property type="match status" value="1"/>
</dbReference>
<evidence type="ECO:0000313" key="2">
    <source>
        <dbReference type="Proteomes" id="UP001595604"/>
    </source>
</evidence>
<dbReference type="Proteomes" id="UP001595604">
    <property type="component" value="Unassembled WGS sequence"/>
</dbReference>
<dbReference type="InterPro" id="IPR008514">
    <property type="entry name" value="T6SS_Hcp"/>
</dbReference>
<accession>A0ABV7IQH7</accession>
<dbReference type="SUPFAM" id="SSF141452">
    <property type="entry name" value="Hcp1-like"/>
    <property type="match status" value="1"/>
</dbReference>
<gene>
    <name evidence="1" type="ORF">ACFOD9_09890</name>
</gene>
<dbReference type="EMBL" id="JBHRTQ010000007">
    <property type="protein sequence ID" value="MFC3174564.1"/>
    <property type="molecule type" value="Genomic_DNA"/>
</dbReference>
<organism evidence="1 2">
    <name type="scientific">Novosphingobium bradum</name>
    <dbReference type="NCBI Taxonomy" id="1737444"/>
    <lineage>
        <taxon>Bacteria</taxon>
        <taxon>Pseudomonadati</taxon>
        <taxon>Pseudomonadota</taxon>
        <taxon>Alphaproteobacteria</taxon>
        <taxon>Sphingomonadales</taxon>
        <taxon>Sphingomonadaceae</taxon>
        <taxon>Novosphingobium</taxon>
    </lineage>
</organism>
<reference evidence="2" key="1">
    <citation type="journal article" date="2019" name="Int. J. Syst. Evol. Microbiol.">
        <title>The Global Catalogue of Microorganisms (GCM) 10K type strain sequencing project: providing services to taxonomists for standard genome sequencing and annotation.</title>
        <authorList>
            <consortium name="The Broad Institute Genomics Platform"/>
            <consortium name="The Broad Institute Genome Sequencing Center for Infectious Disease"/>
            <person name="Wu L."/>
            <person name="Ma J."/>
        </authorList>
    </citation>
    <scope>NUCLEOTIDE SEQUENCE [LARGE SCALE GENOMIC DNA]</scope>
    <source>
        <strain evidence="2">KCTC 42984</strain>
    </source>
</reference>
<dbReference type="InterPro" id="IPR053165">
    <property type="entry name" value="HSI-I_assembly_Hcp1"/>
</dbReference>
<dbReference type="PANTHER" id="PTHR36152">
    <property type="entry name" value="CYTOPLASMIC PROTEIN-RELATED"/>
    <property type="match status" value="1"/>
</dbReference>
<dbReference type="InterPro" id="IPR036624">
    <property type="entry name" value="Hcp1-lik_sf"/>
</dbReference>
<protein>
    <submittedName>
        <fullName evidence="1">Hcp family type VI secretion system effector</fullName>
    </submittedName>
</protein>
<sequence length="158" mass="16702">MSIFLKFDSIKGSSTDAKFKDQIELHSFQWGAGVATSNSHGGDRTTGKASVSEITATKSVDKSTELLFKSLLLGKSVGKGLISFTATSNGENVAYATLTVEEVIISGLSMSSGGGNDMPSESISLNFTKFDWSFTGRDAKQGGSPTHLIYSIMESKLG</sequence>
<dbReference type="Pfam" id="PF05638">
    <property type="entry name" value="T6SS_HCP"/>
    <property type="match status" value="1"/>
</dbReference>
<dbReference type="PANTHER" id="PTHR36152:SF1">
    <property type="entry name" value="UBIQUITIN-LIKE DOMAIN-CONTAINING PROTEIN"/>
    <property type="match status" value="1"/>
</dbReference>
<proteinExistence type="predicted"/>